<sequence length="104" mass="11435">MAADIATYLMANGITPHDADDVLIWARRAAALNLLRMVVNDPQPLGENHLKEWVEVQAGALRISTECIAAYEAHPFATEELHILQEFATAVLLYDLPHDTGVEG</sequence>
<evidence type="ECO:0000313" key="1">
    <source>
        <dbReference type="EMBL" id="KIK19859.1"/>
    </source>
</evidence>
<dbReference type="OrthoDB" id="2683560at2759"/>
<reference evidence="2" key="2">
    <citation type="submission" date="2015-01" db="EMBL/GenBank/DDBJ databases">
        <title>Evolutionary Origins and Diversification of the Mycorrhizal Mutualists.</title>
        <authorList>
            <consortium name="DOE Joint Genome Institute"/>
            <consortium name="Mycorrhizal Genomics Consortium"/>
            <person name="Kohler A."/>
            <person name="Kuo A."/>
            <person name="Nagy L.G."/>
            <person name="Floudas D."/>
            <person name="Copeland A."/>
            <person name="Barry K.W."/>
            <person name="Cichocki N."/>
            <person name="Veneault-Fourrey C."/>
            <person name="LaButti K."/>
            <person name="Lindquist E.A."/>
            <person name="Lipzen A."/>
            <person name="Lundell T."/>
            <person name="Morin E."/>
            <person name="Murat C."/>
            <person name="Riley R."/>
            <person name="Ohm R."/>
            <person name="Sun H."/>
            <person name="Tunlid A."/>
            <person name="Henrissat B."/>
            <person name="Grigoriev I.V."/>
            <person name="Hibbett D.S."/>
            <person name="Martin F."/>
        </authorList>
    </citation>
    <scope>NUCLEOTIDE SEQUENCE [LARGE SCALE GENOMIC DNA]</scope>
    <source>
        <strain evidence="2">441</strain>
    </source>
</reference>
<dbReference type="Proteomes" id="UP000054018">
    <property type="component" value="Unassembled WGS sequence"/>
</dbReference>
<evidence type="ECO:0000313" key="2">
    <source>
        <dbReference type="Proteomes" id="UP000054018"/>
    </source>
</evidence>
<dbReference type="EMBL" id="KN833776">
    <property type="protein sequence ID" value="KIK19859.1"/>
    <property type="molecule type" value="Genomic_DNA"/>
</dbReference>
<accession>A0A0C9Z0M3</accession>
<organism evidence="1 2">
    <name type="scientific">Pisolithus microcarpus 441</name>
    <dbReference type="NCBI Taxonomy" id="765257"/>
    <lineage>
        <taxon>Eukaryota</taxon>
        <taxon>Fungi</taxon>
        <taxon>Dikarya</taxon>
        <taxon>Basidiomycota</taxon>
        <taxon>Agaricomycotina</taxon>
        <taxon>Agaricomycetes</taxon>
        <taxon>Agaricomycetidae</taxon>
        <taxon>Boletales</taxon>
        <taxon>Sclerodermatineae</taxon>
        <taxon>Pisolithaceae</taxon>
        <taxon>Pisolithus</taxon>
    </lineage>
</organism>
<proteinExistence type="predicted"/>
<gene>
    <name evidence="1" type="ORF">PISMIDRAFT_13350</name>
</gene>
<keyword evidence="2" id="KW-1185">Reference proteome</keyword>
<protein>
    <submittedName>
        <fullName evidence="1">Uncharacterized protein</fullName>
    </submittedName>
</protein>
<reference evidence="1 2" key="1">
    <citation type="submission" date="2014-04" db="EMBL/GenBank/DDBJ databases">
        <authorList>
            <consortium name="DOE Joint Genome Institute"/>
            <person name="Kuo A."/>
            <person name="Kohler A."/>
            <person name="Costa M.D."/>
            <person name="Nagy L.G."/>
            <person name="Floudas D."/>
            <person name="Copeland A."/>
            <person name="Barry K.W."/>
            <person name="Cichocki N."/>
            <person name="Veneault-Fourrey C."/>
            <person name="LaButti K."/>
            <person name="Lindquist E.A."/>
            <person name="Lipzen A."/>
            <person name="Lundell T."/>
            <person name="Morin E."/>
            <person name="Murat C."/>
            <person name="Sun H."/>
            <person name="Tunlid A."/>
            <person name="Henrissat B."/>
            <person name="Grigoriev I.V."/>
            <person name="Hibbett D.S."/>
            <person name="Martin F."/>
            <person name="Nordberg H.P."/>
            <person name="Cantor M.N."/>
            <person name="Hua S.X."/>
        </authorList>
    </citation>
    <scope>NUCLEOTIDE SEQUENCE [LARGE SCALE GENOMIC DNA]</scope>
    <source>
        <strain evidence="1 2">441</strain>
    </source>
</reference>
<name>A0A0C9Z0M3_9AGAM</name>
<dbReference type="HOGENOM" id="CLU_160157_0_0_1"/>
<dbReference type="AlphaFoldDB" id="A0A0C9Z0M3"/>